<evidence type="ECO:0000313" key="1">
    <source>
        <dbReference type="EMBL" id="ORN31302.1"/>
    </source>
</evidence>
<comment type="caution">
    <text evidence="1">The sequence shown here is derived from an EMBL/GenBank/DDBJ whole genome shotgun (WGS) entry which is preliminary data.</text>
</comment>
<dbReference type="RefSeq" id="WP_084989149.1">
    <property type="nucleotide sequence ID" value="NZ_MSBD01000001.1"/>
</dbReference>
<sequence>MDNEKVFNEVSGLVNEMLELVRNYDVAGLEKFKADHSQGNHPEWIHMLDSMIELARIAPENEEAREFIKNEYTPKVAGTKVPVNEKKLRKLIFRGFFVFYVAQRIQLCYS</sequence>
<dbReference type="Proteomes" id="UP000193009">
    <property type="component" value="Unassembled WGS sequence"/>
</dbReference>
<name>A0A1X1FI37_9LACO</name>
<proteinExistence type="predicted"/>
<dbReference type="AlphaFoldDB" id="A0A1X1FI37"/>
<keyword evidence="2" id="KW-1185">Reference proteome</keyword>
<dbReference type="EMBL" id="MSBD01000001">
    <property type="protein sequence ID" value="ORN31302.1"/>
    <property type="molecule type" value="Genomic_DNA"/>
</dbReference>
<evidence type="ECO:0000313" key="2">
    <source>
        <dbReference type="Proteomes" id="UP000193009"/>
    </source>
</evidence>
<accession>A0A1X1FI37</accession>
<dbReference type="STRING" id="152331.FAM21731_00055"/>
<reference evidence="1 2" key="1">
    <citation type="journal article" date="2017" name="Front. Microbiol.">
        <title>The Histidine Decarboxylase Gene Cluster of Lactobacillus parabuchneri Was Gained by Horizontal Gene Transfer and Is Mobile within the Species.</title>
        <authorList>
            <person name="Wuthrich D."/>
            <person name="Berthoud H."/>
            <person name="Wechsler D."/>
            <person name="Eugster E."/>
            <person name="Irmler S."/>
            <person name="Bruggmann R."/>
        </authorList>
    </citation>
    <scope>NUCLEOTIDE SEQUENCE [LARGE SCALE GENOMIC DNA]</scope>
    <source>
        <strain evidence="1 2">FAM23169</strain>
    </source>
</reference>
<protein>
    <submittedName>
        <fullName evidence="1">Uncharacterized protein</fullName>
    </submittedName>
</protein>
<organism evidence="1 2">
    <name type="scientific">Lentilactobacillus parabuchneri</name>
    <dbReference type="NCBI Taxonomy" id="152331"/>
    <lineage>
        <taxon>Bacteria</taxon>
        <taxon>Bacillati</taxon>
        <taxon>Bacillota</taxon>
        <taxon>Bacilli</taxon>
        <taxon>Lactobacillales</taxon>
        <taxon>Lactobacillaceae</taxon>
        <taxon>Lentilactobacillus</taxon>
    </lineage>
</organism>
<gene>
    <name evidence="1" type="ORF">FAM23169_00051</name>
</gene>